<dbReference type="GO" id="GO:0019290">
    <property type="term" value="P:siderophore biosynthetic process"/>
    <property type="evidence" value="ECO:0007669"/>
    <property type="project" value="InterPro"/>
</dbReference>
<dbReference type="AlphaFoldDB" id="A0A1L9UHA5"/>
<feature type="domain" description="Aerobactin siderophore biosynthesis IucA/IucC-like C-terminal" evidence="3">
    <location>
        <begin position="443"/>
        <end position="602"/>
    </location>
</feature>
<proteinExistence type="predicted"/>
<evidence type="ECO:0000313" key="5">
    <source>
        <dbReference type="Proteomes" id="UP000184499"/>
    </source>
</evidence>
<feature type="region of interest" description="Disordered" evidence="1">
    <location>
        <begin position="1"/>
        <end position="22"/>
    </location>
</feature>
<name>A0A1L9UHA5_ASPBC</name>
<reference evidence="5" key="1">
    <citation type="journal article" date="2017" name="Genome Biol.">
        <title>Comparative genomics reveals high biological diversity and specific adaptations in the industrially and medically important fungal genus Aspergillus.</title>
        <authorList>
            <person name="de Vries R.P."/>
            <person name="Riley R."/>
            <person name="Wiebenga A."/>
            <person name="Aguilar-Osorio G."/>
            <person name="Amillis S."/>
            <person name="Uchima C.A."/>
            <person name="Anderluh G."/>
            <person name="Asadollahi M."/>
            <person name="Askin M."/>
            <person name="Barry K."/>
            <person name="Battaglia E."/>
            <person name="Bayram O."/>
            <person name="Benocci T."/>
            <person name="Braus-Stromeyer S.A."/>
            <person name="Caldana C."/>
            <person name="Canovas D."/>
            <person name="Cerqueira G.C."/>
            <person name="Chen F."/>
            <person name="Chen W."/>
            <person name="Choi C."/>
            <person name="Clum A."/>
            <person name="Dos Santos R.A."/>
            <person name="Damasio A.R."/>
            <person name="Diallinas G."/>
            <person name="Emri T."/>
            <person name="Fekete E."/>
            <person name="Flipphi M."/>
            <person name="Freyberg S."/>
            <person name="Gallo A."/>
            <person name="Gournas C."/>
            <person name="Habgood R."/>
            <person name="Hainaut M."/>
            <person name="Harispe M.L."/>
            <person name="Henrissat B."/>
            <person name="Hilden K.S."/>
            <person name="Hope R."/>
            <person name="Hossain A."/>
            <person name="Karabika E."/>
            <person name="Karaffa L."/>
            <person name="Karanyi Z."/>
            <person name="Krasevec N."/>
            <person name="Kuo A."/>
            <person name="Kusch H."/>
            <person name="LaButti K."/>
            <person name="Lagendijk E.L."/>
            <person name="Lapidus A."/>
            <person name="Levasseur A."/>
            <person name="Lindquist E."/>
            <person name="Lipzen A."/>
            <person name="Logrieco A.F."/>
            <person name="MacCabe A."/>
            <person name="Maekelae M.R."/>
            <person name="Malavazi I."/>
            <person name="Melin P."/>
            <person name="Meyer V."/>
            <person name="Mielnichuk N."/>
            <person name="Miskei M."/>
            <person name="Molnar A.P."/>
            <person name="Mule G."/>
            <person name="Ngan C.Y."/>
            <person name="Orejas M."/>
            <person name="Orosz E."/>
            <person name="Ouedraogo J.P."/>
            <person name="Overkamp K.M."/>
            <person name="Park H.-S."/>
            <person name="Perrone G."/>
            <person name="Piumi F."/>
            <person name="Punt P.J."/>
            <person name="Ram A.F."/>
            <person name="Ramon A."/>
            <person name="Rauscher S."/>
            <person name="Record E."/>
            <person name="Riano-Pachon D.M."/>
            <person name="Robert V."/>
            <person name="Roehrig J."/>
            <person name="Ruller R."/>
            <person name="Salamov A."/>
            <person name="Salih N.S."/>
            <person name="Samson R.A."/>
            <person name="Sandor E."/>
            <person name="Sanguinetti M."/>
            <person name="Schuetze T."/>
            <person name="Sepcic K."/>
            <person name="Shelest E."/>
            <person name="Sherlock G."/>
            <person name="Sophianopoulou V."/>
            <person name="Squina F.M."/>
            <person name="Sun H."/>
            <person name="Susca A."/>
            <person name="Todd R.B."/>
            <person name="Tsang A."/>
            <person name="Unkles S.E."/>
            <person name="van de Wiele N."/>
            <person name="van Rossen-Uffink D."/>
            <person name="Oliveira J.V."/>
            <person name="Vesth T.C."/>
            <person name="Visser J."/>
            <person name="Yu J.-H."/>
            <person name="Zhou M."/>
            <person name="Andersen M.R."/>
            <person name="Archer D.B."/>
            <person name="Baker S.E."/>
            <person name="Benoit I."/>
            <person name="Brakhage A.A."/>
            <person name="Braus G.H."/>
            <person name="Fischer R."/>
            <person name="Frisvad J.C."/>
            <person name="Goldman G.H."/>
            <person name="Houbraken J."/>
            <person name="Oakley B."/>
            <person name="Pocsi I."/>
            <person name="Scazzocchio C."/>
            <person name="Seiboth B."/>
            <person name="vanKuyk P.A."/>
            <person name="Wortman J."/>
            <person name="Dyer P.S."/>
            <person name="Grigoriev I.V."/>
        </authorList>
    </citation>
    <scope>NUCLEOTIDE SEQUENCE [LARGE SCALE GENOMIC DNA]</scope>
    <source>
        <strain evidence="5">CBS 101740 / IMI 381727 / IBT 21946</strain>
    </source>
</reference>
<dbReference type="RefSeq" id="XP_067478240.1">
    <property type="nucleotide sequence ID" value="XM_067628639.1"/>
</dbReference>
<dbReference type="EMBL" id="KV878685">
    <property type="protein sequence ID" value="OJJ70992.1"/>
    <property type="molecule type" value="Genomic_DNA"/>
</dbReference>
<dbReference type="VEuPathDB" id="FungiDB:ASPBRDRAFT_66037"/>
<keyword evidence="5" id="KW-1185">Reference proteome</keyword>
<dbReference type="OMA" id="FVHNHIQ"/>
<evidence type="ECO:0000313" key="4">
    <source>
        <dbReference type="EMBL" id="OJJ70992.1"/>
    </source>
</evidence>
<dbReference type="InterPro" id="IPR037455">
    <property type="entry name" value="LucA/IucC-like"/>
</dbReference>
<dbReference type="OrthoDB" id="2117718at2759"/>
<dbReference type="Pfam" id="PF06276">
    <property type="entry name" value="FhuF"/>
    <property type="match status" value="1"/>
</dbReference>
<dbReference type="Pfam" id="PF04183">
    <property type="entry name" value="IucA_IucC"/>
    <property type="match status" value="1"/>
</dbReference>
<dbReference type="GeneID" id="93581127"/>
<feature type="domain" description="Aerobactin siderophore biosynthesis IucA/IucC N-terminal" evidence="2">
    <location>
        <begin position="303"/>
        <end position="420"/>
    </location>
</feature>
<dbReference type="PANTHER" id="PTHR34384">
    <property type="entry name" value="L-2,3-DIAMINOPROPANOATE--CITRATE LIGASE"/>
    <property type="match status" value="1"/>
</dbReference>
<evidence type="ECO:0000256" key="1">
    <source>
        <dbReference type="SAM" id="MobiDB-lite"/>
    </source>
</evidence>
<dbReference type="GO" id="GO:0016881">
    <property type="term" value="F:acid-amino acid ligase activity"/>
    <property type="evidence" value="ECO:0007669"/>
    <property type="project" value="UniProtKB-ARBA"/>
</dbReference>
<dbReference type="InterPro" id="IPR022770">
    <property type="entry name" value="IucA/IucC-like_C"/>
</dbReference>
<accession>A0A1L9UHA5</accession>
<sequence>MLQTIGIVPDPVRRDESRESTTYSHPLVQQTLNHLSTVTGSLPASSLSLNRRQALFETTKRVLASAINDGLASTTIETSHPSSLLLRLRSLEGALAGDEKDTWIECGMRADAYVEKDGGRVLGFVRADDLLAPVLIQNSKGQVSEELDPGVICRIICRWRSRQDENDAVEMLVKEVQNSANNQEKWLEMASTMPILDLKSSLCDWEQSLVTGHPTHPLHRACLAQSPLRPIAPEDIPELLEPEISFICVPKSEIKVFGPFQSLLGPLLESLGISKPDDTVNEIVVPCFSRQLPSITPLFPQARILGAVQNRCRAQISMRTVSMMPDVGYPLHLKLSLNCQITSGPRTITPWTAALGPALGKVLQKSLPSNLWIFEEVASITGGQEDFDQARHLTCIIRKSPEQRAAELGETIIPVAGLYQKPFNDDRTYMEIIFGLDDLQKKQEWFKKYLNHLFSLILPPLVRYGIGLESHSQNILVRINIAKKEVTGFAVRDFGGIRIHHPTLLRRSEEHNNLSALLPPGCHNLTDDILDVWHKVHHALLQVHVGHLLYMLGLESQGGWSIVREELKRALNPDADPDGRLVYDFLLRDTMSFKCFMEMRLLGVYRDYYERELPNILLRDA</sequence>
<dbReference type="Proteomes" id="UP000184499">
    <property type="component" value="Unassembled WGS sequence"/>
</dbReference>
<evidence type="ECO:0000259" key="3">
    <source>
        <dbReference type="Pfam" id="PF06276"/>
    </source>
</evidence>
<dbReference type="Gene3D" id="1.10.510.40">
    <property type="match status" value="1"/>
</dbReference>
<protein>
    <recommendedName>
        <fullName evidence="6">Aerobactin siderophore biosynthesis IucA/IucC N-terminal domain-containing protein</fullName>
    </recommendedName>
</protein>
<dbReference type="STRING" id="767769.A0A1L9UHA5"/>
<dbReference type="InterPro" id="IPR007310">
    <property type="entry name" value="Aerobactin_biosyn_IucA/IucC_N"/>
</dbReference>
<organism evidence="4 5">
    <name type="scientific">Aspergillus brasiliensis (strain CBS 101740 / IMI 381727 / IBT 21946)</name>
    <dbReference type="NCBI Taxonomy" id="767769"/>
    <lineage>
        <taxon>Eukaryota</taxon>
        <taxon>Fungi</taxon>
        <taxon>Dikarya</taxon>
        <taxon>Ascomycota</taxon>
        <taxon>Pezizomycotina</taxon>
        <taxon>Eurotiomycetes</taxon>
        <taxon>Eurotiomycetidae</taxon>
        <taxon>Eurotiales</taxon>
        <taxon>Aspergillaceae</taxon>
        <taxon>Aspergillus</taxon>
        <taxon>Aspergillus subgen. Circumdati</taxon>
    </lineage>
</organism>
<dbReference type="PANTHER" id="PTHR34384:SF5">
    <property type="entry name" value="L-2,3-DIAMINOPROPANOATE--CITRATE LIGASE"/>
    <property type="match status" value="1"/>
</dbReference>
<evidence type="ECO:0000259" key="2">
    <source>
        <dbReference type="Pfam" id="PF04183"/>
    </source>
</evidence>
<evidence type="ECO:0008006" key="6">
    <source>
        <dbReference type="Google" id="ProtNLM"/>
    </source>
</evidence>
<gene>
    <name evidence="4" type="ORF">ASPBRDRAFT_66037</name>
</gene>